<gene>
    <name evidence="2" type="ORF">THAOC_17959</name>
</gene>
<evidence type="ECO:0000256" key="1">
    <source>
        <dbReference type="SAM" id="MobiDB-lite"/>
    </source>
</evidence>
<proteinExistence type="predicted"/>
<keyword evidence="3" id="KW-1185">Reference proteome</keyword>
<feature type="region of interest" description="Disordered" evidence="1">
    <location>
        <begin position="1"/>
        <end position="25"/>
    </location>
</feature>
<dbReference type="Proteomes" id="UP000266841">
    <property type="component" value="Unassembled WGS sequence"/>
</dbReference>
<sequence length="201" mass="21728">MINSQSYTLPCGRGTPRYVGQPQQDPHKSFNSIFCKRPPALAIFYVPPTIPCTSGTTRLSKVSLGARSWIEASNLPENLATQQSTHLTPTEASSNYTKLCLQTRPPPEGLGAHLVVRTNKGEAGRGGLGAATLVEVGPDRGVVPDAARGPREGVEVGPSPEQVEPARVDDEDGRARRRREGEVCRRRRRQGRGLRVEDPGG</sequence>
<evidence type="ECO:0000313" key="3">
    <source>
        <dbReference type="Proteomes" id="UP000266841"/>
    </source>
</evidence>
<protein>
    <submittedName>
        <fullName evidence="2">Uncharacterized protein</fullName>
    </submittedName>
</protein>
<reference evidence="2 3" key="1">
    <citation type="journal article" date="2012" name="Genome Biol.">
        <title>Genome and low-iron response of an oceanic diatom adapted to chronic iron limitation.</title>
        <authorList>
            <person name="Lommer M."/>
            <person name="Specht M."/>
            <person name="Roy A.S."/>
            <person name="Kraemer L."/>
            <person name="Andreson R."/>
            <person name="Gutowska M.A."/>
            <person name="Wolf J."/>
            <person name="Bergner S.V."/>
            <person name="Schilhabel M.B."/>
            <person name="Klostermeier U.C."/>
            <person name="Beiko R.G."/>
            <person name="Rosenstiel P."/>
            <person name="Hippler M."/>
            <person name="Laroche J."/>
        </authorList>
    </citation>
    <scope>NUCLEOTIDE SEQUENCE [LARGE SCALE GENOMIC DNA]</scope>
    <source>
        <strain evidence="2 3">CCMP1005</strain>
    </source>
</reference>
<feature type="region of interest" description="Disordered" evidence="1">
    <location>
        <begin position="139"/>
        <end position="201"/>
    </location>
</feature>
<dbReference type="EMBL" id="AGNL01019851">
    <property type="protein sequence ID" value="EJK61536.1"/>
    <property type="molecule type" value="Genomic_DNA"/>
</dbReference>
<comment type="caution">
    <text evidence="2">The sequence shown here is derived from an EMBL/GenBank/DDBJ whole genome shotgun (WGS) entry which is preliminary data.</text>
</comment>
<dbReference type="AlphaFoldDB" id="K0SKN7"/>
<organism evidence="2 3">
    <name type="scientific">Thalassiosira oceanica</name>
    <name type="common">Marine diatom</name>
    <dbReference type="NCBI Taxonomy" id="159749"/>
    <lineage>
        <taxon>Eukaryota</taxon>
        <taxon>Sar</taxon>
        <taxon>Stramenopiles</taxon>
        <taxon>Ochrophyta</taxon>
        <taxon>Bacillariophyta</taxon>
        <taxon>Coscinodiscophyceae</taxon>
        <taxon>Thalassiosirophycidae</taxon>
        <taxon>Thalassiosirales</taxon>
        <taxon>Thalassiosiraceae</taxon>
        <taxon>Thalassiosira</taxon>
    </lineage>
</organism>
<name>K0SKN7_THAOC</name>
<accession>K0SKN7</accession>
<evidence type="ECO:0000313" key="2">
    <source>
        <dbReference type="EMBL" id="EJK61536.1"/>
    </source>
</evidence>